<feature type="region of interest" description="Disordered" evidence="1">
    <location>
        <begin position="49"/>
        <end position="153"/>
    </location>
</feature>
<organism evidence="2 3">
    <name type="scientific">Nonomuraea indica</name>
    <dbReference type="NCBI Taxonomy" id="1581193"/>
    <lineage>
        <taxon>Bacteria</taxon>
        <taxon>Bacillati</taxon>
        <taxon>Actinomycetota</taxon>
        <taxon>Actinomycetes</taxon>
        <taxon>Streptosporangiales</taxon>
        <taxon>Streptosporangiaceae</taxon>
        <taxon>Nonomuraea</taxon>
    </lineage>
</organism>
<evidence type="ECO:0000313" key="3">
    <source>
        <dbReference type="Proteomes" id="UP001612928"/>
    </source>
</evidence>
<accession>A0ABW8AC26</accession>
<evidence type="ECO:0000313" key="2">
    <source>
        <dbReference type="EMBL" id="MFI7444324.1"/>
    </source>
</evidence>
<proteinExistence type="predicted"/>
<dbReference type="Proteomes" id="UP001612928">
    <property type="component" value="Unassembled WGS sequence"/>
</dbReference>
<sequence length="337" mass="34895">MSLSDVIRNIAKTVTDKEKAKELPLMVVQGTLSAAGQAMLLVDRMKNSIKGLGGKDKADDADSRPADDQAAVTAAEDRPARREPVIFAPRPSSKSEPNGTEKDKPEPVIFSPAAKPTATEPTSAEPTSAEPTSAEPTVEPAVEPAESKKPEPVVTAPVVTAPVVTAPVVTAPVVTEPAAVVGADEGAGTKAPETPLEAAAKATTKAVTETAGQEPAQELAEQPVTPAKAAAKPRTPARARTSAAKPKAGTKPKATAETETPKPKAETAPAAAKPEVIGLVEPLPGYADLTVASLRARMRGKSAEQISDLLAYEQATARRPEVVRMFENRLAKLQAGE</sequence>
<name>A0ABW8AC26_9ACTN</name>
<dbReference type="RefSeq" id="WP_397024570.1">
    <property type="nucleotide sequence ID" value="NZ_JBITMB010000008.1"/>
</dbReference>
<feature type="region of interest" description="Disordered" evidence="1">
    <location>
        <begin position="184"/>
        <end position="272"/>
    </location>
</feature>
<feature type="compositionally biased region" description="Basic and acidic residues" evidence="1">
    <location>
        <begin position="53"/>
        <end position="67"/>
    </location>
</feature>
<comment type="caution">
    <text evidence="2">The sequence shown here is derived from an EMBL/GenBank/DDBJ whole genome shotgun (WGS) entry which is preliminary data.</text>
</comment>
<gene>
    <name evidence="2" type="ORF">ACIBP5_30500</name>
</gene>
<evidence type="ECO:0000256" key="1">
    <source>
        <dbReference type="SAM" id="MobiDB-lite"/>
    </source>
</evidence>
<feature type="compositionally biased region" description="Low complexity" evidence="1">
    <location>
        <begin position="225"/>
        <end position="253"/>
    </location>
</feature>
<feature type="compositionally biased region" description="Basic and acidic residues" evidence="1">
    <location>
        <begin position="254"/>
        <end position="265"/>
    </location>
</feature>
<keyword evidence="3" id="KW-1185">Reference proteome</keyword>
<feature type="compositionally biased region" description="Basic and acidic residues" evidence="1">
    <location>
        <begin position="75"/>
        <end position="84"/>
    </location>
</feature>
<evidence type="ECO:0008006" key="4">
    <source>
        <dbReference type="Google" id="ProtNLM"/>
    </source>
</evidence>
<feature type="compositionally biased region" description="Low complexity" evidence="1">
    <location>
        <begin position="189"/>
        <end position="211"/>
    </location>
</feature>
<feature type="compositionally biased region" description="Low complexity" evidence="1">
    <location>
        <begin position="111"/>
        <end position="144"/>
    </location>
</feature>
<dbReference type="EMBL" id="JBITMB010000008">
    <property type="protein sequence ID" value="MFI7444324.1"/>
    <property type="molecule type" value="Genomic_DNA"/>
</dbReference>
<reference evidence="2 3" key="1">
    <citation type="submission" date="2024-10" db="EMBL/GenBank/DDBJ databases">
        <title>The Natural Products Discovery Center: Release of the First 8490 Sequenced Strains for Exploring Actinobacteria Biosynthetic Diversity.</title>
        <authorList>
            <person name="Kalkreuter E."/>
            <person name="Kautsar S.A."/>
            <person name="Yang D."/>
            <person name="Bader C.D."/>
            <person name="Teijaro C.N."/>
            <person name="Fluegel L."/>
            <person name="Davis C.M."/>
            <person name="Simpson J.R."/>
            <person name="Lauterbach L."/>
            <person name="Steele A.D."/>
            <person name="Gui C."/>
            <person name="Meng S."/>
            <person name="Li G."/>
            <person name="Viehrig K."/>
            <person name="Ye F."/>
            <person name="Su P."/>
            <person name="Kiefer A.F."/>
            <person name="Nichols A."/>
            <person name="Cepeda A.J."/>
            <person name="Yan W."/>
            <person name="Fan B."/>
            <person name="Jiang Y."/>
            <person name="Adhikari A."/>
            <person name="Zheng C.-J."/>
            <person name="Schuster L."/>
            <person name="Cowan T.M."/>
            <person name="Smanski M.J."/>
            <person name="Chevrette M.G."/>
            <person name="De Carvalho L.P.S."/>
            <person name="Shen B."/>
        </authorList>
    </citation>
    <scope>NUCLEOTIDE SEQUENCE [LARGE SCALE GENOMIC DNA]</scope>
    <source>
        <strain evidence="2 3">NPDC049503</strain>
    </source>
</reference>
<protein>
    <recommendedName>
        <fullName evidence="4">Translation initiation factor IF-2</fullName>
    </recommendedName>
</protein>